<comment type="caution">
    <text evidence="1">The sequence shown here is derived from an EMBL/GenBank/DDBJ whole genome shotgun (WGS) entry which is preliminary data.</text>
</comment>
<protein>
    <submittedName>
        <fullName evidence="1">Uncharacterized protein</fullName>
    </submittedName>
</protein>
<evidence type="ECO:0000313" key="2">
    <source>
        <dbReference type="Proteomes" id="UP001346149"/>
    </source>
</evidence>
<dbReference type="AlphaFoldDB" id="A0AAN7R1B4"/>
<dbReference type="EMBL" id="JAXQNO010000011">
    <property type="protein sequence ID" value="KAK4788569.1"/>
    <property type="molecule type" value="Genomic_DNA"/>
</dbReference>
<name>A0AAN7R1B4_TRANT</name>
<proteinExistence type="predicted"/>
<evidence type="ECO:0000313" key="1">
    <source>
        <dbReference type="EMBL" id="KAK4788569.1"/>
    </source>
</evidence>
<organism evidence="1 2">
    <name type="scientific">Trapa natans</name>
    <name type="common">Water chestnut</name>
    <dbReference type="NCBI Taxonomy" id="22666"/>
    <lineage>
        <taxon>Eukaryota</taxon>
        <taxon>Viridiplantae</taxon>
        <taxon>Streptophyta</taxon>
        <taxon>Embryophyta</taxon>
        <taxon>Tracheophyta</taxon>
        <taxon>Spermatophyta</taxon>
        <taxon>Magnoliopsida</taxon>
        <taxon>eudicotyledons</taxon>
        <taxon>Gunneridae</taxon>
        <taxon>Pentapetalae</taxon>
        <taxon>rosids</taxon>
        <taxon>malvids</taxon>
        <taxon>Myrtales</taxon>
        <taxon>Lythraceae</taxon>
        <taxon>Trapa</taxon>
    </lineage>
</organism>
<dbReference type="Proteomes" id="UP001346149">
    <property type="component" value="Unassembled WGS sequence"/>
</dbReference>
<keyword evidence="2" id="KW-1185">Reference proteome</keyword>
<reference evidence="1 2" key="1">
    <citation type="journal article" date="2023" name="Hortic Res">
        <title>Pangenome of water caltrop reveals structural variations and asymmetric subgenome divergence after allopolyploidization.</title>
        <authorList>
            <person name="Zhang X."/>
            <person name="Chen Y."/>
            <person name="Wang L."/>
            <person name="Yuan Y."/>
            <person name="Fang M."/>
            <person name="Shi L."/>
            <person name="Lu R."/>
            <person name="Comes H.P."/>
            <person name="Ma Y."/>
            <person name="Chen Y."/>
            <person name="Huang G."/>
            <person name="Zhou Y."/>
            <person name="Zheng Z."/>
            <person name="Qiu Y."/>
        </authorList>
    </citation>
    <scope>NUCLEOTIDE SEQUENCE [LARGE SCALE GENOMIC DNA]</scope>
    <source>
        <strain evidence="1">F231</strain>
    </source>
</reference>
<accession>A0AAN7R1B4</accession>
<gene>
    <name evidence="1" type="ORF">SAY86_019888</name>
</gene>
<sequence>MVGGYYDAAFQWPSRSRCCRGAYQQQKADAGELGHAHYFIEYQQQKSSSGAPITSSKLIPIPI</sequence>